<keyword evidence="3" id="KW-0804">Transcription</keyword>
<dbReference type="InterPro" id="IPR037171">
    <property type="entry name" value="NagB/RpiA_transferase-like"/>
</dbReference>
<gene>
    <name evidence="5" type="ORF">DWX31_00365</name>
    <name evidence="7" type="ORF">DXC39_14210</name>
    <name evidence="6" type="ORF">DXD79_11065</name>
</gene>
<dbReference type="SUPFAM" id="SSF100950">
    <property type="entry name" value="NagB/RpiA/CoA transferase-like"/>
    <property type="match status" value="1"/>
</dbReference>
<dbReference type="SUPFAM" id="SSF46785">
    <property type="entry name" value="Winged helix' DNA-binding domain"/>
    <property type="match status" value="1"/>
</dbReference>
<comment type="caution">
    <text evidence="6">The sequence shown here is derived from an EMBL/GenBank/DDBJ whole genome shotgun (WGS) entry which is preliminary data.</text>
</comment>
<dbReference type="InterPro" id="IPR001034">
    <property type="entry name" value="DeoR_HTH"/>
</dbReference>
<evidence type="ECO:0000259" key="4">
    <source>
        <dbReference type="PROSITE" id="PS51000"/>
    </source>
</evidence>
<dbReference type="AlphaFoldDB" id="A0A374PB95"/>
<dbReference type="InterPro" id="IPR018356">
    <property type="entry name" value="Tscrpt_reg_HTH_DeoR_CS"/>
</dbReference>
<dbReference type="InterPro" id="IPR036390">
    <property type="entry name" value="WH_DNA-bd_sf"/>
</dbReference>
<evidence type="ECO:0000313" key="8">
    <source>
        <dbReference type="Proteomes" id="UP000261023"/>
    </source>
</evidence>
<dbReference type="PANTHER" id="PTHR30363:SF44">
    <property type="entry name" value="AGA OPERON TRANSCRIPTIONAL REPRESSOR-RELATED"/>
    <property type="match status" value="1"/>
</dbReference>
<accession>A0A374PB95</accession>
<dbReference type="Gene3D" id="1.10.10.10">
    <property type="entry name" value="Winged helix-like DNA-binding domain superfamily/Winged helix DNA-binding domain"/>
    <property type="match status" value="1"/>
</dbReference>
<reference evidence="8 9" key="1">
    <citation type="submission" date="2018-08" db="EMBL/GenBank/DDBJ databases">
        <title>A genome reference for cultivated species of the human gut microbiota.</title>
        <authorList>
            <person name="Zou Y."/>
            <person name="Xue W."/>
            <person name="Luo G."/>
        </authorList>
    </citation>
    <scope>NUCLEOTIDE SEQUENCE [LARGE SCALE GENOMIC DNA]</scope>
    <source>
        <strain evidence="5 8">AF19-13AC</strain>
        <strain evidence="7 9">TF05-11AC</strain>
        <strain evidence="6 10">TM09-12</strain>
    </source>
</reference>
<dbReference type="PANTHER" id="PTHR30363">
    <property type="entry name" value="HTH-TYPE TRANSCRIPTIONAL REGULATOR SRLR-RELATED"/>
    <property type="match status" value="1"/>
</dbReference>
<dbReference type="Proteomes" id="UP000263014">
    <property type="component" value="Unassembled WGS sequence"/>
</dbReference>
<dbReference type="EMBL" id="QTJW01000001">
    <property type="protein sequence ID" value="RGD72343.1"/>
    <property type="molecule type" value="Genomic_DNA"/>
</dbReference>
<dbReference type="GO" id="GO:0003700">
    <property type="term" value="F:DNA-binding transcription factor activity"/>
    <property type="evidence" value="ECO:0007669"/>
    <property type="project" value="InterPro"/>
</dbReference>
<dbReference type="Proteomes" id="UP000261257">
    <property type="component" value="Unassembled WGS sequence"/>
</dbReference>
<evidence type="ECO:0000256" key="2">
    <source>
        <dbReference type="ARBA" id="ARBA00023125"/>
    </source>
</evidence>
<evidence type="ECO:0000256" key="1">
    <source>
        <dbReference type="ARBA" id="ARBA00023015"/>
    </source>
</evidence>
<evidence type="ECO:0000256" key="3">
    <source>
        <dbReference type="ARBA" id="ARBA00023163"/>
    </source>
</evidence>
<evidence type="ECO:0000313" key="7">
    <source>
        <dbReference type="EMBL" id="RGM03791.1"/>
    </source>
</evidence>
<dbReference type="SMART" id="SM01134">
    <property type="entry name" value="DeoRC"/>
    <property type="match status" value="1"/>
</dbReference>
<dbReference type="Pfam" id="PF00455">
    <property type="entry name" value="DeoRC"/>
    <property type="match status" value="1"/>
</dbReference>
<dbReference type="PRINTS" id="PR00037">
    <property type="entry name" value="HTHLACR"/>
</dbReference>
<proteinExistence type="predicted"/>
<dbReference type="SMART" id="SM00420">
    <property type="entry name" value="HTH_DEOR"/>
    <property type="match status" value="1"/>
</dbReference>
<dbReference type="InterPro" id="IPR014036">
    <property type="entry name" value="DeoR-like_C"/>
</dbReference>
<dbReference type="PROSITE" id="PS00894">
    <property type="entry name" value="HTH_DEOR_1"/>
    <property type="match status" value="1"/>
</dbReference>
<evidence type="ECO:0000313" key="10">
    <source>
        <dbReference type="Proteomes" id="UP000263014"/>
    </source>
</evidence>
<keyword evidence="2" id="KW-0238">DNA-binding</keyword>
<evidence type="ECO:0000313" key="9">
    <source>
        <dbReference type="Proteomes" id="UP000261257"/>
    </source>
</evidence>
<protein>
    <submittedName>
        <fullName evidence="6">DeoR/GlpR transcriptional regulator</fullName>
    </submittedName>
</protein>
<dbReference type="Gene3D" id="3.40.50.1360">
    <property type="match status" value="1"/>
</dbReference>
<keyword evidence="1" id="KW-0805">Transcription regulation</keyword>
<evidence type="ECO:0000313" key="5">
    <source>
        <dbReference type="EMBL" id="RGD72343.1"/>
    </source>
</evidence>
<dbReference type="InterPro" id="IPR036388">
    <property type="entry name" value="WH-like_DNA-bd_sf"/>
</dbReference>
<feature type="domain" description="HTH deoR-type" evidence="4">
    <location>
        <begin position="7"/>
        <end position="62"/>
    </location>
</feature>
<name>A0A374PB95_9FIRM</name>
<dbReference type="Proteomes" id="UP000261023">
    <property type="component" value="Unassembled WGS sequence"/>
</dbReference>
<organism evidence="6 10">
    <name type="scientific">Hungatella hathewayi</name>
    <dbReference type="NCBI Taxonomy" id="154046"/>
    <lineage>
        <taxon>Bacteria</taxon>
        <taxon>Bacillati</taxon>
        <taxon>Bacillota</taxon>
        <taxon>Clostridia</taxon>
        <taxon>Lachnospirales</taxon>
        <taxon>Lachnospiraceae</taxon>
        <taxon>Hungatella</taxon>
    </lineage>
</organism>
<dbReference type="EMBL" id="QSSQ01000012">
    <property type="protein sequence ID" value="RGM03791.1"/>
    <property type="molecule type" value="Genomic_DNA"/>
</dbReference>
<dbReference type="GO" id="GO:0003677">
    <property type="term" value="F:DNA binding"/>
    <property type="evidence" value="ECO:0007669"/>
    <property type="project" value="UniProtKB-KW"/>
</dbReference>
<dbReference type="EMBL" id="QSON01000004">
    <property type="protein sequence ID" value="RGJ05419.1"/>
    <property type="molecule type" value="Genomic_DNA"/>
</dbReference>
<dbReference type="Pfam" id="PF08220">
    <property type="entry name" value="HTH_DeoR"/>
    <property type="match status" value="1"/>
</dbReference>
<evidence type="ECO:0000313" key="6">
    <source>
        <dbReference type="EMBL" id="RGJ05419.1"/>
    </source>
</evidence>
<dbReference type="InterPro" id="IPR050313">
    <property type="entry name" value="Carb_Metab_HTH_regulators"/>
</dbReference>
<dbReference type="PROSITE" id="PS51000">
    <property type="entry name" value="HTH_DEOR_2"/>
    <property type="match status" value="1"/>
</dbReference>
<dbReference type="OrthoDB" id="9797223at2"/>
<sequence>MGNKMLSIERRERIKEILLERKNVTVAEMADAFSVSTETIRRDFEVLSNEGFLIKTYGGASLVFKKNITVSQKIKSSIMREEKRQMAMYAAAFIQPNDCIFLDHTTTVFELCNFISNIPLTVMTNSLPAMELLSQHNNIKLCIPGGDFDEKSQAFFGIETIQYLKRYCFDKAFISCTSLDTAYGIYDSGDMIAEFHRSILNCADKKFLIADHTKFDRSAFARMGTLDSVDVLVTDKELTKDWKNHLKECSIHLVECGK</sequence>